<dbReference type="RefSeq" id="WP_345405593.1">
    <property type="nucleotide sequence ID" value="NZ_BAABHG010000018.1"/>
</dbReference>
<name>A0ABW5GJW6_9PSEU</name>
<dbReference type="EMBL" id="JBHUKU010000011">
    <property type="protein sequence ID" value="MFD2461143.1"/>
    <property type="molecule type" value="Genomic_DNA"/>
</dbReference>
<protein>
    <submittedName>
        <fullName evidence="1">DUF4287 domain-containing protein</fullName>
    </submittedName>
</protein>
<dbReference type="Gene3D" id="3.30.530.20">
    <property type="match status" value="1"/>
</dbReference>
<dbReference type="InterPro" id="IPR025629">
    <property type="entry name" value="DUF4287"/>
</dbReference>
<dbReference type="Proteomes" id="UP001597419">
    <property type="component" value="Unassembled WGS sequence"/>
</dbReference>
<accession>A0ABW5GJW6</accession>
<dbReference type="Pfam" id="PF14117">
    <property type="entry name" value="DUF4287"/>
    <property type="match status" value="1"/>
</dbReference>
<sequence length="182" mass="20377">MSKTLTTTEAVQQATGRDWAGWNGLLDAWGATEHPHKDIVAWLVGEHGLGNWWAQTITVEYERARGLRAPGGGRDGRYTVSASKTVNVSVQQLYAAFTDGELRAKWLPDGELRERTAQPLRSARFDWAGGSTRVNVGFVDKGDRAQVGLVHERLTDTDEAEHFKQYWRTRLATLKELLENQG</sequence>
<evidence type="ECO:0000313" key="2">
    <source>
        <dbReference type="Proteomes" id="UP001597419"/>
    </source>
</evidence>
<comment type="caution">
    <text evidence="1">The sequence shown here is derived from an EMBL/GenBank/DDBJ whole genome shotgun (WGS) entry which is preliminary data.</text>
</comment>
<organism evidence="1 2">
    <name type="scientific">Amycolatopsis samaneae</name>
    <dbReference type="NCBI Taxonomy" id="664691"/>
    <lineage>
        <taxon>Bacteria</taxon>
        <taxon>Bacillati</taxon>
        <taxon>Actinomycetota</taxon>
        <taxon>Actinomycetes</taxon>
        <taxon>Pseudonocardiales</taxon>
        <taxon>Pseudonocardiaceae</taxon>
        <taxon>Amycolatopsis</taxon>
    </lineage>
</organism>
<gene>
    <name evidence="1" type="ORF">ACFSYJ_21230</name>
</gene>
<reference evidence="2" key="1">
    <citation type="journal article" date="2019" name="Int. J. Syst. Evol. Microbiol.">
        <title>The Global Catalogue of Microorganisms (GCM) 10K type strain sequencing project: providing services to taxonomists for standard genome sequencing and annotation.</title>
        <authorList>
            <consortium name="The Broad Institute Genomics Platform"/>
            <consortium name="The Broad Institute Genome Sequencing Center for Infectious Disease"/>
            <person name="Wu L."/>
            <person name="Ma J."/>
        </authorList>
    </citation>
    <scope>NUCLEOTIDE SEQUENCE [LARGE SCALE GENOMIC DNA]</scope>
    <source>
        <strain evidence="2">CGMCC 4.7643</strain>
    </source>
</reference>
<proteinExistence type="predicted"/>
<keyword evidence="2" id="KW-1185">Reference proteome</keyword>
<evidence type="ECO:0000313" key="1">
    <source>
        <dbReference type="EMBL" id="MFD2461143.1"/>
    </source>
</evidence>
<dbReference type="SUPFAM" id="SSF55961">
    <property type="entry name" value="Bet v1-like"/>
    <property type="match status" value="1"/>
</dbReference>
<dbReference type="InterPro" id="IPR023393">
    <property type="entry name" value="START-like_dom_sf"/>
</dbReference>